<keyword evidence="2" id="KW-0812">Transmembrane</keyword>
<feature type="domain" description="Multidrug resistance protein MdtA-like alpha-helical hairpin" evidence="3">
    <location>
        <begin position="123"/>
        <end position="193"/>
    </location>
</feature>
<dbReference type="Pfam" id="PF25876">
    <property type="entry name" value="HH_MFP_RND"/>
    <property type="match status" value="1"/>
</dbReference>
<keyword evidence="2" id="KW-0472">Membrane</keyword>
<organism evidence="4 5">
    <name type="scientific">Alcaligenes parafaecalis</name>
    <dbReference type="NCBI Taxonomy" id="171260"/>
    <lineage>
        <taxon>Bacteria</taxon>
        <taxon>Pseudomonadati</taxon>
        <taxon>Pseudomonadota</taxon>
        <taxon>Betaproteobacteria</taxon>
        <taxon>Burkholderiales</taxon>
        <taxon>Alcaligenaceae</taxon>
        <taxon>Alcaligenes</taxon>
    </lineage>
</organism>
<evidence type="ECO:0000313" key="4">
    <source>
        <dbReference type="EMBL" id="MCX5465944.1"/>
    </source>
</evidence>
<feature type="coiled-coil region" evidence="1">
    <location>
        <begin position="85"/>
        <end position="119"/>
    </location>
</feature>
<dbReference type="Gene3D" id="1.10.287.470">
    <property type="entry name" value="Helix hairpin bin"/>
    <property type="match status" value="1"/>
</dbReference>
<dbReference type="SUPFAM" id="SSF111369">
    <property type="entry name" value="HlyD-like secretion proteins"/>
    <property type="match status" value="2"/>
</dbReference>
<feature type="transmembrane region" description="Helical" evidence="2">
    <location>
        <begin position="12"/>
        <end position="29"/>
    </location>
</feature>
<dbReference type="InterPro" id="IPR058624">
    <property type="entry name" value="MdtA-like_HH"/>
</dbReference>
<reference evidence="4 5" key="1">
    <citation type="submission" date="2022-11" db="EMBL/GenBank/DDBJ databases">
        <title>Biodiversity and phylogenetic relationships of bacteria.</title>
        <authorList>
            <person name="Machado R.A.R."/>
            <person name="Bhat A."/>
            <person name="Loulou A."/>
            <person name="Kallel S."/>
        </authorList>
    </citation>
    <scope>NUCLEOTIDE SEQUENCE [LARGE SCALE GENOMIC DNA]</scope>
    <source>
        <strain evidence="4 5">DSM 13975</strain>
    </source>
</reference>
<dbReference type="Proteomes" id="UP001209916">
    <property type="component" value="Unassembled WGS sequence"/>
</dbReference>
<keyword evidence="1" id="KW-0175">Coiled coil</keyword>
<accession>A0ABT3VU39</accession>
<evidence type="ECO:0000256" key="2">
    <source>
        <dbReference type="SAM" id="Phobius"/>
    </source>
</evidence>
<protein>
    <submittedName>
        <fullName evidence="4">Efflux RND transporter periplasmic adaptor subunit</fullName>
    </submittedName>
</protein>
<sequence>MSKQSSSLKKNLVPVLIVAGVLGLGWWAWQKMSNTGPGEGFVSGNGRIEATEIDISTKFAGRIQSIAAHEGDFVKEGEVLAIMQQDSLEAARDEAVAGLRQAENNVAASEAQVALRESDAIAAKALIGQRESELDAAQRRLARSTTLSKEGAASAQELDDDRARVRGAQAAVAATKAQATAAEAAINAAKAQLIGARSAVEAATAAVARIEADLRDSKLVSPRDGRVQFRVAQPGEVLGAGGRVLNVLDLSDVYMTFFLPSEVAGKVALGTEVRLVLDAIPNIPVPATVSFVASSAQFTPKSVETASERQKLMFRVKAQIAPELLKKHLEQVKTGLPGVAWVKLDPNASWPESLTSTLTE</sequence>
<gene>
    <name evidence="4" type="ORF">OSH09_17315</name>
</gene>
<keyword evidence="5" id="KW-1185">Reference proteome</keyword>
<proteinExistence type="predicted"/>
<dbReference type="Gene3D" id="2.40.50.100">
    <property type="match status" value="1"/>
</dbReference>
<evidence type="ECO:0000259" key="3">
    <source>
        <dbReference type="Pfam" id="PF25876"/>
    </source>
</evidence>
<dbReference type="RefSeq" id="WP_266121689.1">
    <property type="nucleotide sequence ID" value="NZ_JAPKNA010000006.1"/>
</dbReference>
<name>A0ABT3VU39_9BURK</name>
<dbReference type="PANTHER" id="PTHR30438:SF2">
    <property type="entry name" value="MEMBRANE PROTEIN"/>
    <property type="match status" value="1"/>
</dbReference>
<dbReference type="PANTHER" id="PTHR30438">
    <property type="entry name" value="36 KDA ANTIGEN-RELATED"/>
    <property type="match status" value="1"/>
</dbReference>
<evidence type="ECO:0000256" key="1">
    <source>
        <dbReference type="SAM" id="Coils"/>
    </source>
</evidence>
<dbReference type="Gene3D" id="2.40.30.170">
    <property type="match status" value="1"/>
</dbReference>
<evidence type="ECO:0000313" key="5">
    <source>
        <dbReference type="Proteomes" id="UP001209916"/>
    </source>
</evidence>
<comment type="caution">
    <text evidence="4">The sequence shown here is derived from an EMBL/GenBank/DDBJ whole genome shotgun (WGS) entry which is preliminary data.</text>
</comment>
<dbReference type="EMBL" id="JAPKNA010000006">
    <property type="protein sequence ID" value="MCX5465944.1"/>
    <property type="molecule type" value="Genomic_DNA"/>
</dbReference>
<keyword evidence="2" id="KW-1133">Transmembrane helix</keyword>